<feature type="compositionally biased region" description="Basic and acidic residues" evidence="12">
    <location>
        <begin position="1454"/>
        <end position="1479"/>
    </location>
</feature>
<reference evidence="17 18" key="1">
    <citation type="submission" date="2017-03" db="EMBL/GenBank/DDBJ databases">
        <authorList>
            <person name="Afonso C.L."/>
            <person name="Miller P.J."/>
            <person name="Scott M.A."/>
            <person name="Spackman E."/>
            <person name="Goraichik I."/>
            <person name="Dimitrov K.M."/>
            <person name="Suarez D.L."/>
            <person name="Swayne D.E."/>
        </authorList>
    </citation>
    <scope>NUCLEOTIDE SEQUENCE [LARGE SCALE GENOMIC DNA]</scope>
    <source>
        <strain evidence="17">PRJEB14757</strain>
    </source>
</reference>
<evidence type="ECO:0000256" key="5">
    <source>
        <dbReference type="ARBA" id="ARBA00022679"/>
    </source>
</evidence>
<dbReference type="SMART" id="SM00388">
    <property type="entry name" value="HisKA"/>
    <property type="match status" value="1"/>
</dbReference>
<dbReference type="InterPro" id="IPR011006">
    <property type="entry name" value="CheY-like_superfamily"/>
</dbReference>
<dbReference type="Pfam" id="PF02518">
    <property type="entry name" value="HATPase_c"/>
    <property type="match status" value="1"/>
</dbReference>
<feature type="domain" description="PAS" evidence="16">
    <location>
        <begin position="558"/>
        <end position="640"/>
    </location>
</feature>
<dbReference type="OrthoDB" id="415806at2"/>
<evidence type="ECO:0000256" key="13">
    <source>
        <dbReference type="SAM" id="Phobius"/>
    </source>
</evidence>
<dbReference type="CDD" id="cd01007">
    <property type="entry name" value="PBP2_BvgS_HisK_like"/>
    <property type="match status" value="1"/>
</dbReference>
<dbReference type="GO" id="GO:0000155">
    <property type="term" value="F:phosphorelay sensor kinase activity"/>
    <property type="evidence" value="ECO:0007669"/>
    <property type="project" value="InterPro"/>
</dbReference>
<feature type="modified residue" description="4-aspartylphosphate" evidence="11">
    <location>
        <position position="1355"/>
    </location>
</feature>
<dbReference type="SUPFAM" id="SSF53850">
    <property type="entry name" value="Periplasmic binding protein-like II"/>
    <property type="match status" value="2"/>
</dbReference>
<dbReference type="Pfam" id="PF12860">
    <property type="entry name" value="PAS_7"/>
    <property type="match status" value="1"/>
</dbReference>
<protein>
    <recommendedName>
        <fullName evidence="3">histidine kinase</fullName>
        <ecNumber evidence="3">2.7.13.3</ecNumber>
    </recommendedName>
</protein>
<dbReference type="SMART" id="SM00091">
    <property type="entry name" value="PAS"/>
    <property type="match status" value="2"/>
</dbReference>
<evidence type="ECO:0000256" key="6">
    <source>
        <dbReference type="ARBA" id="ARBA00022741"/>
    </source>
</evidence>
<keyword evidence="8" id="KW-0067">ATP-binding</keyword>
<evidence type="ECO:0000256" key="9">
    <source>
        <dbReference type="ARBA" id="ARBA00023012"/>
    </source>
</evidence>
<dbReference type="Gene3D" id="3.30.565.10">
    <property type="entry name" value="Histidine kinase-like ATPase, C-terminal domain"/>
    <property type="match status" value="1"/>
</dbReference>
<evidence type="ECO:0000256" key="2">
    <source>
        <dbReference type="ARBA" id="ARBA00004370"/>
    </source>
</evidence>
<dbReference type="PANTHER" id="PTHR43047">
    <property type="entry name" value="TWO-COMPONENT HISTIDINE PROTEIN KINASE"/>
    <property type="match status" value="1"/>
</dbReference>
<evidence type="ECO:0000256" key="8">
    <source>
        <dbReference type="ARBA" id="ARBA00022840"/>
    </source>
</evidence>
<dbReference type="PROSITE" id="PS50110">
    <property type="entry name" value="RESPONSE_REGULATORY"/>
    <property type="match status" value="1"/>
</dbReference>
<dbReference type="SMART" id="SM00387">
    <property type="entry name" value="HATPase_c"/>
    <property type="match status" value="1"/>
</dbReference>
<evidence type="ECO:0000256" key="4">
    <source>
        <dbReference type="ARBA" id="ARBA00022553"/>
    </source>
</evidence>
<keyword evidence="13" id="KW-1133">Transmembrane helix</keyword>
<sequence>MKLRTIILILFILAFLSTATISIAISGEEQQGSYNMDASTKPLVVALRNDLPPMFFLNVEGQPVGMYVDVWKLWSKKTGHKIRFYMAAWKDIPESLKNGSSDIIGLLLYSKERREWIEFSQPLYDTSARIFYPKTMPDNLNINDLKGKKLGVISGIANEQDIRKSYPDIELIFFPTVEDMIRGALDGKVSAFINSPDSSLTVLGRMGLSGRFQISEEVLFPRTLHAGVLKGNKDLLALVDRGFNSISNQELADIEARWITDPSKRHYRSADNIRLTSAEERWIRHNKKVKVSMPDGFPPMMFMEGNIFKGMVPEYLEIFNEKTGLQFEFTKACLSELPEQIEKRQTDIFPSFTELTPTPFVNMSVPCFSLSWVIVNRTKSAFVADLKDLKGMTILVVKDIPLYKRIINDYPEINIQTAEKPFDALKAVSSGKADAFVGALQIVGYMIQKHDLANLKIAGTVKYEDFKFMFAARSDYPELTTILNKAINSISQQEHDEIFHKWMPVSFDYSADWSIFIKWAVIFVIFFIALMGITLFWNRRLAKQINERRRTEDELTISLEKYKILFDSFPIGVSVTDEKGNLVEVNRESQRLLGISREKHNERKIDGNEWEIIRPDGSVMPPEEYAAVRAIKTQQLVKNAVMGIVKGDQETLWLDVHATPVPLEGYGVVITYHDITDRKHAEKERAENQKQLQRNIQITQTRLFLVEYARTHKFDKLLSKVLDQVGMLVESPIGFYHFVEEDQQTVFLQQWSSRTLQEFCKMGAKGIHYPVNKAGVWVDCVHQKKPVVHNDYASLPHKKGLPEGHAEVIRELVVPVIRQGKVLAILGVGNKKDKYTEQDVETVSYLADITWQIVEQKRTEELLKGVLDGSLIGIMAFRSVRDSNGIISDFKCLLGNRAACKMVGYSQEVLKGRRLLELMPGNKMAGLFDKYVNVVNTGIPLQLELHYGYENLDQWFSISAVALDDGFLVTFSDITDQKNAEAALIEAIEAAEAANQAKSAFLANMSHEIRTPMNSVLGFSDLLISELTDKKHKSYAENIRTSGKVLLNLINDILDLSKIEAGRMEIKYGAVKLHDLIRETEQFFLPEISRKKIDLIIEISDDFPECIMIDDVRLRQILVNLIGNAVKFTHTGWVKVIVEKIDMPIRDEKTDLSMHDGKIDLPVHDGKTAPPIHDDKTDLPIHDEKTDLSMHDDKTDLPLINNKIALRISVEDTGIGIPEESHQKIFESFSQNETQDAKKYGGTGLGLTITKHLVNMMNGKITVKSVINKGSTFEILFNDIDVPEKTVNLSQESLAKPEKIYFEHAMALIVDDIKLNRVLLVETLKTLNIKAIEAENGEEAVLVANKYLPDIIFMDIEMPVMDGYEATRQIRENDKLKGIPIIAITAAGMKKDKDKVMQSGFDSYLLKPVQVTALVNELKQHMPHTPMVKKEKNHSVTDLFEKKSGENGEDSEGNENREENKNEEHNKNVENNKNEENNKNAEGTENGGDNKKKDGNINGDQRSPEILKTLSQLKTRLEEKFLPQWEKNHDKLYIDYIEQWATELKSTAAEYDYRPLIEWCNEVLSQIDLFDMEHLPKTLDTFPQLIDDLQSLIADKNL</sequence>
<dbReference type="SUPFAM" id="SSF47384">
    <property type="entry name" value="Homodimeric domain of signal transducing histidine kinase"/>
    <property type="match status" value="1"/>
</dbReference>
<accession>A0A1W1HFU5</accession>
<dbReference type="Pfam" id="PF08448">
    <property type="entry name" value="PAS_4"/>
    <property type="match status" value="1"/>
</dbReference>
<dbReference type="Pfam" id="PF00497">
    <property type="entry name" value="SBP_bac_3"/>
    <property type="match status" value="2"/>
</dbReference>
<dbReference type="SMART" id="SM00062">
    <property type="entry name" value="PBPb"/>
    <property type="match status" value="2"/>
</dbReference>
<dbReference type="InterPro" id="IPR001638">
    <property type="entry name" value="Solute-binding_3/MltF_N"/>
</dbReference>
<evidence type="ECO:0000256" key="7">
    <source>
        <dbReference type="ARBA" id="ARBA00022777"/>
    </source>
</evidence>
<dbReference type="SUPFAM" id="SSF55781">
    <property type="entry name" value="GAF domain-like"/>
    <property type="match status" value="1"/>
</dbReference>
<dbReference type="InterPro" id="IPR013656">
    <property type="entry name" value="PAS_4"/>
</dbReference>
<evidence type="ECO:0000313" key="18">
    <source>
        <dbReference type="Proteomes" id="UP000191931"/>
    </source>
</evidence>
<evidence type="ECO:0000259" key="14">
    <source>
        <dbReference type="PROSITE" id="PS50109"/>
    </source>
</evidence>
<dbReference type="Pfam" id="PF00512">
    <property type="entry name" value="HisKA"/>
    <property type="match status" value="1"/>
</dbReference>
<dbReference type="Pfam" id="PF13185">
    <property type="entry name" value="GAF_2"/>
    <property type="match status" value="1"/>
</dbReference>
<feature type="domain" description="Histidine kinase" evidence="14">
    <location>
        <begin position="1004"/>
        <end position="1281"/>
    </location>
</feature>
<comment type="catalytic activity">
    <reaction evidence="1">
        <text>ATP + protein L-histidine = ADP + protein N-phospho-L-histidine.</text>
        <dbReference type="EC" id="2.7.13.3"/>
    </reaction>
</comment>
<dbReference type="EMBL" id="FWEV01000224">
    <property type="protein sequence ID" value="SLM31350.1"/>
    <property type="molecule type" value="Genomic_DNA"/>
</dbReference>
<dbReference type="InterPro" id="IPR003661">
    <property type="entry name" value="HisK_dim/P_dom"/>
</dbReference>
<gene>
    <name evidence="17" type="ORF">MTBBW1_300081</name>
</gene>
<dbReference type="STRING" id="1246637.MTBBW1_300081"/>
<dbReference type="Proteomes" id="UP000191931">
    <property type="component" value="Unassembled WGS sequence"/>
</dbReference>
<dbReference type="SMART" id="SM00448">
    <property type="entry name" value="REC"/>
    <property type="match status" value="1"/>
</dbReference>
<dbReference type="InterPro" id="IPR029016">
    <property type="entry name" value="GAF-like_dom_sf"/>
</dbReference>
<dbReference type="CDD" id="cd16922">
    <property type="entry name" value="HATPase_EvgS-ArcB-TorS-like"/>
    <property type="match status" value="1"/>
</dbReference>
<dbReference type="Gene3D" id="1.10.287.130">
    <property type="match status" value="1"/>
</dbReference>
<keyword evidence="6" id="KW-0547">Nucleotide-binding</keyword>
<organism evidence="17 18">
    <name type="scientific">Desulfamplus magnetovallimortis</name>
    <dbReference type="NCBI Taxonomy" id="1246637"/>
    <lineage>
        <taxon>Bacteria</taxon>
        <taxon>Pseudomonadati</taxon>
        <taxon>Thermodesulfobacteriota</taxon>
        <taxon>Desulfobacteria</taxon>
        <taxon>Desulfobacterales</taxon>
        <taxon>Desulfobacteraceae</taxon>
        <taxon>Desulfamplus</taxon>
    </lineage>
</organism>
<dbReference type="InterPro" id="IPR005467">
    <property type="entry name" value="His_kinase_dom"/>
</dbReference>
<evidence type="ECO:0000256" key="10">
    <source>
        <dbReference type="ARBA" id="ARBA00023136"/>
    </source>
</evidence>
<dbReference type="InterPro" id="IPR035965">
    <property type="entry name" value="PAS-like_dom_sf"/>
</dbReference>
<feature type="region of interest" description="Disordered" evidence="12">
    <location>
        <begin position="1422"/>
        <end position="1505"/>
    </location>
</feature>
<dbReference type="PROSITE" id="PS50109">
    <property type="entry name" value="HIS_KIN"/>
    <property type="match status" value="1"/>
</dbReference>
<evidence type="ECO:0000256" key="11">
    <source>
        <dbReference type="PROSITE-ProRule" id="PRU00169"/>
    </source>
</evidence>
<dbReference type="SUPFAM" id="SSF55874">
    <property type="entry name" value="ATPase domain of HSP90 chaperone/DNA topoisomerase II/histidine kinase"/>
    <property type="match status" value="1"/>
</dbReference>
<dbReference type="EC" id="2.7.13.3" evidence="3"/>
<dbReference type="CDD" id="cd00082">
    <property type="entry name" value="HisKA"/>
    <property type="match status" value="1"/>
</dbReference>
<dbReference type="InterPro" id="IPR000014">
    <property type="entry name" value="PAS"/>
</dbReference>
<keyword evidence="5 17" id="KW-0808">Transferase</keyword>
<dbReference type="SMART" id="SM00065">
    <property type="entry name" value="GAF"/>
    <property type="match status" value="1"/>
</dbReference>
<dbReference type="GO" id="GO:0009927">
    <property type="term" value="F:histidine phosphotransfer kinase activity"/>
    <property type="evidence" value="ECO:0007669"/>
    <property type="project" value="TreeGrafter"/>
</dbReference>
<dbReference type="InterPro" id="IPR004358">
    <property type="entry name" value="Sig_transdc_His_kin-like_C"/>
</dbReference>
<dbReference type="Gene3D" id="3.30.450.20">
    <property type="entry name" value="PAS domain"/>
    <property type="match status" value="2"/>
</dbReference>
<dbReference type="NCBIfam" id="TIGR00229">
    <property type="entry name" value="sensory_box"/>
    <property type="match status" value="1"/>
</dbReference>
<dbReference type="InterPro" id="IPR036890">
    <property type="entry name" value="HATPase_C_sf"/>
</dbReference>
<dbReference type="Gene3D" id="3.40.190.10">
    <property type="entry name" value="Periplasmic binding protein-like II"/>
    <property type="match status" value="4"/>
</dbReference>
<proteinExistence type="predicted"/>
<evidence type="ECO:0000313" key="17">
    <source>
        <dbReference type="EMBL" id="SLM31350.1"/>
    </source>
</evidence>
<dbReference type="SUPFAM" id="SSF52172">
    <property type="entry name" value="CheY-like"/>
    <property type="match status" value="1"/>
</dbReference>
<feature type="domain" description="Response regulatory" evidence="15">
    <location>
        <begin position="1306"/>
        <end position="1422"/>
    </location>
</feature>
<keyword evidence="18" id="KW-1185">Reference proteome</keyword>
<keyword evidence="9" id="KW-0902">Two-component regulatory system</keyword>
<dbReference type="GO" id="GO:0005886">
    <property type="term" value="C:plasma membrane"/>
    <property type="evidence" value="ECO:0007669"/>
    <property type="project" value="TreeGrafter"/>
</dbReference>
<dbReference type="PRINTS" id="PR00344">
    <property type="entry name" value="BCTRLSENSOR"/>
</dbReference>
<feature type="transmembrane region" description="Helical" evidence="13">
    <location>
        <begin position="516"/>
        <end position="538"/>
    </location>
</feature>
<keyword evidence="13" id="KW-0812">Transmembrane</keyword>
<dbReference type="PROSITE" id="PS50112">
    <property type="entry name" value="PAS"/>
    <property type="match status" value="1"/>
</dbReference>
<dbReference type="Gene3D" id="3.40.50.2300">
    <property type="match status" value="1"/>
</dbReference>
<dbReference type="Gene3D" id="3.30.450.40">
    <property type="match status" value="1"/>
</dbReference>
<dbReference type="FunFam" id="1.10.287.130:FF:000038">
    <property type="entry name" value="Sensory transduction histidine kinase"/>
    <property type="match status" value="1"/>
</dbReference>
<comment type="subcellular location">
    <subcellularLocation>
        <location evidence="2">Membrane</location>
    </subcellularLocation>
</comment>
<name>A0A1W1HFU5_9BACT</name>
<evidence type="ECO:0000256" key="1">
    <source>
        <dbReference type="ARBA" id="ARBA00000085"/>
    </source>
</evidence>
<evidence type="ECO:0000256" key="3">
    <source>
        <dbReference type="ARBA" id="ARBA00012438"/>
    </source>
</evidence>
<feature type="compositionally biased region" description="Basic and acidic residues" evidence="12">
    <location>
        <begin position="1428"/>
        <end position="1446"/>
    </location>
</feature>
<dbReference type="InterPro" id="IPR036097">
    <property type="entry name" value="HisK_dim/P_sf"/>
</dbReference>
<dbReference type="CDD" id="cd17546">
    <property type="entry name" value="REC_hyHK_CKI1_RcsC-like"/>
    <property type="match status" value="1"/>
</dbReference>
<dbReference type="InterPro" id="IPR003594">
    <property type="entry name" value="HATPase_dom"/>
</dbReference>
<dbReference type="InterPro" id="IPR001789">
    <property type="entry name" value="Sig_transdc_resp-reg_receiver"/>
</dbReference>
<evidence type="ECO:0000259" key="16">
    <source>
        <dbReference type="PROSITE" id="PS50112"/>
    </source>
</evidence>
<dbReference type="SUPFAM" id="SSF55785">
    <property type="entry name" value="PYP-like sensor domain (PAS domain)"/>
    <property type="match status" value="2"/>
</dbReference>
<evidence type="ECO:0000256" key="12">
    <source>
        <dbReference type="SAM" id="MobiDB-lite"/>
    </source>
</evidence>
<keyword evidence="10 13" id="KW-0472">Membrane</keyword>
<keyword evidence="4 11" id="KW-0597">Phosphoprotein</keyword>
<dbReference type="PANTHER" id="PTHR43047:SF72">
    <property type="entry name" value="OSMOSENSING HISTIDINE PROTEIN KINASE SLN1"/>
    <property type="match status" value="1"/>
</dbReference>
<dbReference type="Pfam" id="PF00072">
    <property type="entry name" value="Response_reg"/>
    <property type="match status" value="1"/>
</dbReference>
<dbReference type="GO" id="GO:0005524">
    <property type="term" value="F:ATP binding"/>
    <property type="evidence" value="ECO:0007669"/>
    <property type="project" value="UniProtKB-KW"/>
</dbReference>
<dbReference type="InterPro" id="IPR003018">
    <property type="entry name" value="GAF"/>
</dbReference>
<keyword evidence="7 17" id="KW-0418">Kinase</keyword>
<dbReference type="RefSeq" id="WP_080800040.1">
    <property type="nucleotide sequence ID" value="NZ_LT828541.1"/>
</dbReference>
<dbReference type="CDD" id="cd00130">
    <property type="entry name" value="PAS"/>
    <property type="match status" value="2"/>
</dbReference>
<evidence type="ECO:0000259" key="15">
    <source>
        <dbReference type="PROSITE" id="PS50110"/>
    </source>
</evidence>